<keyword evidence="1" id="KW-0560">Oxidoreductase</keyword>
<protein>
    <submittedName>
        <fullName evidence="3">NADP-dependent oxidoreductase</fullName>
    </submittedName>
</protein>
<dbReference type="Gene3D" id="3.40.50.720">
    <property type="entry name" value="NAD(P)-binding Rossmann-like Domain"/>
    <property type="match status" value="1"/>
</dbReference>
<dbReference type="SUPFAM" id="SSF50129">
    <property type="entry name" value="GroES-like"/>
    <property type="match status" value="2"/>
</dbReference>
<dbReference type="Pfam" id="PF00107">
    <property type="entry name" value="ADH_zinc_N"/>
    <property type="match status" value="1"/>
</dbReference>
<dbReference type="InterPro" id="IPR013149">
    <property type="entry name" value="ADH-like_C"/>
</dbReference>
<dbReference type="InterPro" id="IPR045010">
    <property type="entry name" value="MDR_fam"/>
</dbReference>
<reference evidence="3 4" key="1">
    <citation type="journal article" date="2021" name="Int. J. Syst. Evol. Microbiol.">
        <title>Reticulibacter mediterranei gen. nov., sp. nov., within the new family Reticulibacteraceae fam. nov., and Ktedonospora formicarum gen. nov., sp. nov., Ktedonobacter robiniae sp. nov., Dictyobacter formicarum sp. nov. and Dictyobacter arantiisoli sp. nov., belonging to the class Ktedonobacteria.</title>
        <authorList>
            <person name="Yabe S."/>
            <person name="Zheng Y."/>
            <person name="Wang C.M."/>
            <person name="Sakai Y."/>
            <person name="Abe K."/>
            <person name="Yokota A."/>
            <person name="Donadio S."/>
            <person name="Cavaletti L."/>
            <person name="Monciardini P."/>
        </authorList>
    </citation>
    <scope>NUCLEOTIDE SEQUENCE [LARGE SCALE GENOMIC DNA]</scope>
    <source>
        <strain evidence="3 4">SOSP1-30</strain>
    </source>
</reference>
<dbReference type="PANTHER" id="PTHR43205:SF7">
    <property type="entry name" value="PROSTAGLANDIN REDUCTASE 1"/>
    <property type="match status" value="1"/>
</dbReference>
<proteinExistence type="predicted"/>
<organism evidence="3 4">
    <name type="scientific">Ktedonobacter robiniae</name>
    <dbReference type="NCBI Taxonomy" id="2778365"/>
    <lineage>
        <taxon>Bacteria</taxon>
        <taxon>Bacillati</taxon>
        <taxon>Chloroflexota</taxon>
        <taxon>Ktedonobacteria</taxon>
        <taxon>Ktedonobacterales</taxon>
        <taxon>Ktedonobacteraceae</taxon>
        <taxon>Ktedonobacter</taxon>
    </lineage>
</organism>
<dbReference type="CDD" id="cd05288">
    <property type="entry name" value="PGDH"/>
    <property type="match status" value="1"/>
</dbReference>
<evidence type="ECO:0000259" key="2">
    <source>
        <dbReference type="SMART" id="SM00829"/>
    </source>
</evidence>
<feature type="domain" description="Enoyl reductase (ER)" evidence="2">
    <location>
        <begin position="20"/>
        <end position="330"/>
    </location>
</feature>
<dbReference type="Gene3D" id="3.90.180.10">
    <property type="entry name" value="Medium-chain alcohol dehydrogenases, catalytic domain"/>
    <property type="match status" value="1"/>
</dbReference>
<name>A0ABQ3V4F0_9CHLR</name>
<evidence type="ECO:0000256" key="1">
    <source>
        <dbReference type="ARBA" id="ARBA00023002"/>
    </source>
</evidence>
<evidence type="ECO:0000313" key="3">
    <source>
        <dbReference type="EMBL" id="GHO59442.1"/>
    </source>
</evidence>
<dbReference type="InterPro" id="IPR020843">
    <property type="entry name" value="ER"/>
</dbReference>
<dbReference type="PANTHER" id="PTHR43205">
    <property type="entry name" value="PROSTAGLANDIN REDUCTASE"/>
    <property type="match status" value="1"/>
</dbReference>
<dbReference type="InterPro" id="IPR011032">
    <property type="entry name" value="GroES-like_sf"/>
</dbReference>
<dbReference type="SMART" id="SM00829">
    <property type="entry name" value="PKS_ER"/>
    <property type="match status" value="1"/>
</dbReference>
<sequence length="335" mass="35990">MSGKNMQILFANRPKGWVQESDFKIVGSEIPQPKEGQVLVKNIYLSLDPYMRGRMSAGKSYAAPMEIGDVMVGGTVGVVVESKNEQFKPGDVVLGYFGWQQYGLSNGKDLLKVPADKIPLSAFLGVLGMPGITAWVGLNMIGEPKPGETVVVSAASGAVGSVVGQLAKAKGCRAVGIAGGKAKCDYVVNELGFDACVDYKAGNLDQDLKQAAPNGIDIDFENVGGEILDTVLTQLNAHARIPLCGFVSQYNVTEPYQLRNFGAFLASRVKLQGFIVGEHMNLWPQAQQELTQLYTSGKLKYRESVAEGLENAPKAFIGMLKGENFGKQLVKIADH</sequence>
<accession>A0ABQ3V4F0</accession>
<dbReference type="Proteomes" id="UP000654345">
    <property type="component" value="Unassembled WGS sequence"/>
</dbReference>
<keyword evidence="4" id="KW-1185">Reference proteome</keyword>
<comment type="caution">
    <text evidence="3">The sequence shown here is derived from an EMBL/GenBank/DDBJ whole genome shotgun (WGS) entry which is preliminary data.</text>
</comment>
<dbReference type="SUPFAM" id="SSF51735">
    <property type="entry name" value="NAD(P)-binding Rossmann-fold domains"/>
    <property type="match status" value="1"/>
</dbReference>
<gene>
    <name evidence="3" type="ORF">KSB_79170</name>
</gene>
<dbReference type="Pfam" id="PF16884">
    <property type="entry name" value="ADH_N_2"/>
    <property type="match status" value="1"/>
</dbReference>
<dbReference type="RefSeq" id="WP_201375629.1">
    <property type="nucleotide sequence ID" value="NZ_BNJG01000003.1"/>
</dbReference>
<dbReference type="EMBL" id="BNJG01000003">
    <property type="protein sequence ID" value="GHO59442.1"/>
    <property type="molecule type" value="Genomic_DNA"/>
</dbReference>
<dbReference type="InterPro" id="IPR041694">
    <property type="entry name" value="ADH_N_2"/>
</dbReference>
<evidence type="ECO:0000313" key="4">
    <source>
        <dbReference type="Proteomes" id="UP000654345"/>
    </source>
</evidence>
<dbReference type="InterPro" id="IPR036291">
    <property type="entry name" value="NAD(P)-bd_dom_sf"/>
</dbReference>